<evidence type="ECO:0000256" key="1">
    <source>
        <dbReference type="SAM" id="MobiDB-lite"/>
    </source>
</evidence>
<keyword evidence="3" id="KW-1185">Reference proteome</keyword>
<comment type="caution">
    <text evidence="2">The sequence shown here is derived from an EMBL/GenBank/DDBJ whole genome shotgun (WGS) entry which is preliminary data.</text>
</comment>
<protein>
    <submittedName>
        <fullName evidence="2">Uncharacterized protein</fullName>
    </submittedName>
</protein>
<sequence>MAVQRSTEDIPAVTANTLGPACSLCERDMQKTWIAYRLVECPNCKKLCHSKDLSSIVSKPVTQISNFRGRGPTQPENGENATGPVNSQDPNISDNRQDYSQNLHNSTRNTLNNSNRGRRNNRSLNRMSQMLENTVQRVLMNMNISPVQPPMNKTK</sequence>
<feature type="region of interest" description="Disordered" evidence="1">
    <location>
        <begin position="62"/>
        <end position="124"/>
    </location>
</feature>
<dbReference type="AlphaFoldDB" id="A0A0L0BSB8"/>
<gene>
    <name evidence="2" type="ORF">FF38_01898</name>
</gene>
<evidence type="ECO:0000313" key="3">
    <source>
        <dbReference type="Proteomes" id="UP000037069"/>
    </source>
</evidence>
<name>A0A0L0BSB8_LUCCU</name>
<evidence type="ECO:0000313" key="2">
    <source>
        <dbReference type="EMBL" id="KNC22868.1"/>
    </source>
</evidence>
<reference evidence="2 3" key="1">
    <citation type="journal article" date="2015" name="Nat. Commun.">
        <title>Lucilia cuprina genome unlocks parasitic fly biology to underpin future interventions.</title>
        <authorList>
            <person name="Anstead C.A."/>
            <person name="Korhonen P.K."/>
            <person name="Young N.D."/>
            <person name="Hall R.S."/>
            <person name="Jex A.R."/>
            <person name="Murali S.C."/>
            <person name="Hughes D.S."/>
            <person name="Lee S.F."/>
            <person name="Perry T."/>
            <person name="Stroehlein A.J."/>
            <person name="Ansell B.R."/>
            <person name="Breugelmans B."/>
            <person name="Hofmann A."/>
            <person name="Qu J."/>
            <person name="Dugan S."/>
            <person name="Lee S.L."/>
            <person name="Chao H."/>
            <person name="Dinh H."/>
            <person name="Han Y."/>
            <person name="Doddapaneni H.V."/>
            <person name="Worley K.C."/>
            <person name="Muzny D.M."/>
            <person name="Ioannidis P."/>
            <person name="Waterhouse R.M."/>
            <person name="Zdobnov E.M."/>
            <person name="James P.J."/>
            <person name="Bagnall N.H."/>
            <person name="Kotze A.C."/>
            <person name="Gibbs R.A."/>
            <person name="Richards S."/>
            <person name="Batterham P."/>
            <person name="Gasser R.B."/>
        </authorList>
    </citation>
    <scope>NUCLEOTIDE SEQUENCE [LARGE SCALE GENOMIC DNA]</scope>
    <source>
        <strain evidence="2 3">LS</strain>
        <tissue evidence="2">Full body</tissue>
    </source>
</reference>
<organism evidence="2 3">
    <name type="scientific">Lucilia cuprina</name>
    <name type="common">Green bottle fly</name>
    <name type="synonym">Australian sheep blowfly</name>
    <dbReference type="NCBI Taxonomy" id="7375"/>
    <lineage>
        <taxon>Eukaryota</taxon>
        <taxon>Metazoa</taxon>
        <taxon>Ecdysozoa</taxon>
        <taxon>Arthropoda</taxon>
        <taxon>Hexapoda</taxon>
        <taxon>Insecta</taxon>
        <taxon>Pterygota</taxon>
        <taxon>Neoptera</taxon>
        <taxon>Endopterygota</taxon>
        <taxon>Diptera</taxon>
        <taxon>Brachycera</taxon>
        <taxon>Muscomorpha</taxon>
        <taxon>Oestroidea</taxon>
        <taxon>Calliphoridae</taxon>
        <taxon>Luciliinae</taxon>
        <taxon>Lucilia</taxon>
    </lineage>
</organism>
<dbReference type="Proteomes" id="UP000037069">
    <property type="component" value="Unassembled WGS sequence"/>
</dbReference>
<feature type="compositionally biased region" description="Polar residues" evidence="1">
    <location>
        <begin position="74"/>
        <end position="101"/>
    </location>
</feature>
<dbReference type="EMBL" id="JRES01001446">
    <property type="protein sequence ID" value="KNC22868.1"/>
    <property type="molecule type" value="Genomic_DNA"/>
</dbReference>
<proteinExistence type="predicted"/>
<accession>A0A0L0BSB8</accession>
<feature type="compositionally biased region" description="Low complexity" evidence="1">
    <location>
        <begin position="102"/>
        <end position="115"/>
    </location>
</feature>